<sequence length="650" mass="70957">MGAFAQQAATPLPAPLPTIVVTATKRAIDPMDVDGMIETAAPEDAQARNLRSIADLDRLFPDINIRPRSGAIYSNMTVRGQSSPDFYNPSVQVYVDGRVQDQQTFGQLLPLDTETIELLYGPQGTLYGRGAIGGVLSLTTVRPNNELRLLGSAGYGTLDRDSAVKAAGPLVKDILYGDVALTYRQRLGEFEEMGSGDRQGDTHDRSGRLRLRYAPTGSPLDVMVSAQRSVQSSDEERFIPRQNFGSRTPVPVPSNYRLTVNSFGLDAAYDFGGTTLAAISGYQDRTLDRTIMGYYSPEDQKTFTQEIRLASDQRQKKPVDYVVGAFYQNLEFERRVPAARQVSRQEIDSYALFGEATWHVTDRFDITPGLRFDYEEVDARAVGTVALSGTDSFSAISPKLALGYKIAPNLRVYGLYSSGFKAGGFTRNVSPANIAFTYDPQKSHNFEVGAKGRFFAARLELSASAYYTRTDDYQLFVGMQPNQYLQNVGEVASKGIDLRATAYPTDSLRIVAGVGLNHSEFTRYDTKANPGVSLKGKKVPYAPSVTANLSADYRVPLGDGWGALIPRAGVSYVGKLYFDESNAAAQSQTGYALFDAGVTWEYSDALALTAYADNIADKTYAVYGFNGGAMGNLYQLGAGRMLGARLNVKF</sequence>
<dbReference type="GO" id="GO:0009279">
    <property type="term" value="C:cell outer membrane"/>
    <property type="evidence" value="ECO:0007669"/>
    <property type="project" value="UniProtKB-SubCell"/>
</dbReference>
<dbReference type="GO" id="GO:0006826">
    <property type="term" value="P:iron ion transport"/>
    <property type="evidence" value="ECO:0007669"/>
    <property type="project" value="UniProtKB-KW"/>
</dbReference>
<keyword evidence="16" id="KW-1185">Reference proteome</keyword>
<reference evidence="15 16" key="1">
    <citation type="submission" date="2015-03" db="EMBL/GenBank/DDBJ databases">
        <title>Draft genome sequence of Elstera litoralis.</title>
        <authorList>
            <person name="Rahalkar M.C."/>
            <person name="Dhakephalkar P.K."/>
            <person name="Pore S.D."/>
            <person name="Arora P."/>
            <person name="Kapse N.G."/>
            <person name="Pandit P.S."/>
        </authorList>
    </citation>
    <scope>NUCLEOTIDE SEQUENCE [LARGE SCALE GENOMIC DNA]</scope>
    <source>
        <strain evidence="15 16">Dia-1</strain>
    </source>
</reference>
<evidence type="ECO:0000256" key="6">
    <source>
        <dbReference type="ARBA" id="ARBA00023004"/>
    </source>
</evidence>
<dbReference type="InterPro" id="IPR039426">
    <property type="entry name" value="TonB-dep_rcpt-like"/>
</dbReference>
<dbReference type="InterPro" id="IPR036942">
    <property type="entry name" value="Beta-barrel_TonB_sf"/>
</dbReference>
<evidence type="ECO:0000256" key="1">
    <source>
        <dbReference type="ARBA" id="ARBA00004571"/>
    </source>
</evidence>
<keyword evidence="4" id="KW-0410">Iron transport</keyword>
<evidence type="ECO:0000256" key="10">
    <source>
        <dbReference type="ARBA" id="ARBA00023237"/>
    </source>
</evidence>
<proteinExistence type="inferred from homology"/>
<evidence type="ECO:0000256" key="2">
    <source>
        <dbReference type="ARBA" id="ARBA00022448"/>
    </source>
</evidence>
<dbReference type="Pfam" id="PF07715">
    <property type="entry name" value="Plug"/>
    <property type="match status" value="1"/>
</dbReference>
<keyword evidence="8 12" id="KW-0798">TonB box</keyword>
<comment type="similarity">
    <text evidence="11 12">Belongs to the TonB-dependent receptor family.</text>
</comment>
<evidence type="ECO:0000256" key="12">
    <source>
        <dbReference type="RuleBase" id="RU003357"/>
    </source>
</evidence>
<evidence type="ECO:0000256" key="3">
    <source>
        <dbReference type="ARBA" id="ARBA00022452"/>
    </source>
</evidence>
<keyword evidence="9 11" id="KW-0472">Membrane</keyword>
<dbReference type="PANTHER" id="PTHR32552:SF81">
    <property type="entry name" value="TONB-DEPENDENT OUTER MEMBRANE RECEPTOR"/>
    <property type="match status" value="1"/>
</dbReference>
<evidence type="ECO:0000256" key="4">
    <source>
        <dbReference type="ARBA" id="ARBA00022496"/>
    </source>
</evidence>
<dbReference type="PANTHER" id="PTHR32552">
    <property type="entry name" value="FERRICHROME IRON RECEPTOR-RELATED"/>
    <property type="match status" value="1"/>
</dbReference>
<keyword evidence="3 11" id="KW-1134">Transmembrane beta strand</keyword>
<dbReference type="AlphaFoldDB" id="A0A0F3IWD5"/>
<keyword evidence="2 11" id="KW-0813">Transport</keyword>
<keyword evidence="10 11" id="KW-0998">Cell outer membrane</keyword>
<evidence type="ECO:0000256" key="8">
    <source>
        <dbReference type="ARBA" id="ARBA00023077"/>
    </source>
</evidence>
<evidence type="ECO:0000313" key="16">
    <source>
        <dbReference type="Proteomes" id="UP000033774"/>
    </source>
</evidence>
<evidence type="ECO:0000259" key="13">
    <source>
        <dbReference type="Pfam" id="PF00593"/>
    </source>
</evidence>
<dbReference type="PATRIC" id="fig|552518.3.peg.833"/>
<protein>
    <submittedName>
        <fullName evidence="15">Ligand-gated channel</fullName>
    </submittedName>
</protein>
<evidence type="ECO:0000256" key="9">
    <source>
        <dbReference type="ARBA" id="ARBA00023136"/>
    </source>
</evidence>
<comment type="subcellular location">
    <subcellularLocation>
        <location evidence="1 11">Cell outer membrane</location>
        <topology evidence="1 11">Multi-pass membrane protein</topology>
    </subcellularLocation>
</comment>
<feature type="domain" description="TonB-dependent receptor plug" evidence="14">
    <location>
        <begin position="31"/>
        <end position="135"/>
    </location>
</feature>
<evidence type="ECO:0000313" key="15">
    <source>
        <dbReference type="EMBL" id="KJV11006.1"/>
    </source>
</evidence>
<gene>
    <name evidence="15" type="ORF">VZ95_01210</name>
</gene>
<evidence type="ECO:0000259" key="14">
    <source>
        <dbReference type="Pfam" id="PF07715"/>
    </source>
</evidence>
<name>A0A0F3IWD5_9PROT</name>
<keyword evidence="6" id="KW-0408">Iron</keyword>
<dbReference type="Gene3D" id="2.40.170.20">
    <property type="entry name" value="TonB-dependent receptor, beta-barrel domain"/>
    <property type="match status" value="1"/>
</dbReference>
<dbReference type="InterPro" id="IPR012910">
    <property type="entry name" value="Plug_dom"/>
</dbReference>
<dbReference type="PROSITE" id="PS52016">
    <property type="entry name" value="TONB_DEPENDENT_REC_3"/>
    <property type="match status" value="1"/>
</dbReference>
<comment type="caution">
    <text evidence="15">The sequence shown here is derived from an EMBL/GenBank/DDBJ whole genome shotgun (WGS) entry which is preliminary data.</text>
</comment>
<accession>A0A0F3IWD5</accession>
<evidence type="ECO:0000256" key="7">
    <source>
        <dbReference type="ARBA" id="ARBA00023065"/>
    </source>
</evidence>
<organism evidence="15 16">
    <name type="scientific">Elstera litoralis</name>
    <dbReference type="NCBI Taxonomy" id="552518"/>
    <lineage>
        <taxon>Bacteria</taxon>
        <taxon>Pseudomonadati</taxon>
        <taxon>Pseudomonadota</taxon>
        <taxon>Alphaproteobacteria</taxon>
        <taxon>Rhodospirillales</taxon>
        <taxon>Rhodospirillaceae</taxon>
        <taxon>Elstera</taxon>
    </lineage>
</organism>
<keyword evidence="7" id="KW-0406">Ion transport</keyword>
<dbReference type="InterPro" id="IPR000531">
    <property type="entry name" value="Beta-barrel_TonB"/>
</dbReference>
<dbReference type="SUPFAM" id="SSF56935">
    <property type="entry name" value="Porins"/>
    <property type="match status" value="1"/>
</dbReference>
<dbReference type="EMBL" id="LAJY01000018">
    <property type="protein sequence ID" value="KJV11006.1"/>
    <property type="molecule type" value="Genomic_DNA"/>
</dbReference>
<evidence type="ECO:0000256" key="5">
    <source>
        <dbReference type="ARBA" id="ARBA00022692"/>
    </source>
</evidence>
<feature type="domain" description="TonB-dependent receptor-like beta-barrel" evidence="13">
    <location>
        <begin position="201"/>
        <end position="615"/>
    </location>
</feature>
<dbReference type="CDD" id="cd01347">
    <property type="entry name" value="ligand_gated_channel"/>
    <property type="match status" value="1"/>
</dbReference>
<dbReference type="Proteomes" id="UP000033774">
    <property type="component" value="Unassembled WGS sequence"/>
</dbReference>
<evidence type="ECO:0000256" key="11">
    <source>
        <dbReference type="PROSITE-ProRule" id="PRU01360"/>
    </source>
</evidence>
<dbReference type="Pfam" id="PF00593">
    <property type="entry name" value="TonB_dep_Rec_b-barrel"/>
    <property type="match status" value="1"/>
</dbReference>
<keyword evidence="5 11" id="KW-0812">Transmembrane</keyword>